<dbReference type="STRING" id="7897.ENSLACP00000008744"/>
<dbReference type="EMBL" id="AFYH01216448">
    <property type="status" value="NOT_ANNOTATED_CDS"/>
    <property type="molecule type" value="Genomic_DNA"/>
</dbReference>
<dbReference type="HOGENOM" id="CLU_065066_0_0_1"/>
<dbReference type="Proteomes" id="UP000008672">
    <property type="component" value="Unassembled WGS sequence"/>
</dbReference>
<dbReference type="InterPro" id="IPR028002">
    <property type="entry name" value="Myb_DNA-bind_5"/>
</dbReference>
<gene>
    <name evidence="4" type="primary">MSANTD3</name>
</gene>
<keyword evidence="5" id="KW-1185">Reference proteome</keyword>
<dbReference type="AlphaFoldDB" id="H3AGH3"/>
<proteinExistence type="inferred from homology"/>
<protein>
    <recommendedName>
        <fullName evidence="2">Myb/SANT-like DNA-binding domain-containing protein 3</fullName>
    </recommendedName>
</protein>
<evidence type="ECO:0000256" key="1">
    <source>
        <dbReference type="ARBA" id="ARBA00007954"/>
    </source>
</evidence>
<evidence type="ECO:0000313" key="4">
    <source>
        <dbReference type="Ensembl" id="ENSLACP00000008744.1"/>
    </source>
</evidence>
<dbReference type="InParanoid" id="H3AGH3"/>
<evidence type="ECO:0000256" key="2">
    <source>
        <dbReference type="ARBA" id="ARBA00021372"/>
    </source>
</evidence>
<accession>H3AGH3</accession>
<dbReference type="FunCoup" id="H3AGH3">
    <property type="interactions" value="80"/>
</dbReference>
<dbReference type="Pfam" id="PF13873">
    <property type="entry name" value="Myb_DNA-bind_5"/>
    <property type="match status" value="1"/>
</dbReference>
<sequence>MNASAYVTKSSKHFSKMEKSILFSLVEKHRAVLESKRSDARTISQKQKTWLLLGEEFNTQPGVVRRDPKQLRKCWENMKARAKKRSVAEKRERLRVPNEAALNNPVSEPFKMAAPVPAQLCPVQNPLSEGAEFDSGAPMHDSLPLLDNRRMELVPCQLPPDITIQLPEENHGKAGKNKTGLKTSVEETVVKMHIDEHHKQMALLNLQILQEKELHTTKMKHLQRSSEMAEEEHKLKLELLRKQLCFWGNKVTD</sequence>
<evidence type="ECO:0000259" key="3">
    <source>
        <dbReference type="Pfam" id="PF13873"/>
    </source>
</evidence>
<dbReference type="PANTHER" id="PTHR21632">
    <property type="entry name" value="REGULATORY PROTEIN ZESTE"/>
    <property type="match status" value="1"/>
</dbReference>
<dbReference type="OMA" id="WENIKGR"/>
<evidence type="ECO:0000313" key="5">
    <source>
        <dbReference type="Proteomes" id="UP000008672"/>
    </source>
</evidence>
<comment type="similarity">
    <text evidence="1">Belongs to the MSANTD3 family.</text>
</comment>
<dbReference type="GeneTree" id="ENSGT00390000007901"/>
<dbReference type="Bgee" id="ENSLACG00000007729">
    <property type="expression patterns" value="Expressed in muscle tissue and 6 other cell types or tissues"/>
</dbReference>
<feature type="domain" description="Myb/SANT-like DNA-binding" evidence="3">
    <location>
        <begin position="12"/>
        <end position="85"/>
    </location>
</feature>
<dbReference type="EMBL" id="AFYH01216447">
    <property type="status" value="NOT_ANNOTATED_CDS"/>
    <property type="molecule type" value="Genomic_DNA"/>
</dbReference>
<dbReference type="eggNOG" id="ENOG502RFDD">
    <property type="taxonomic scope" value="Eukaryota"/>
</dbReference>
<dbReference type="Ensembl" id="ENSLACT00000008812.1">
    <property type="protein sequence ID" value="ENSLACP00000008744.1"/>
    <property type="gene ID" value="ENSLACG00000007729.1"/>
</dbReference>
<reference evidence="4" key="2">
    <citation type="submission" date="2025-08" db="UniProtKB">
        <authorList>
            <consortium name="Ensembl"/>
        </authorList>
    </citation>
    <scope>IDENTIFICATION</scope>
</reference>
<name>H3AGH3_LATCH</name>
<reference evidence="4" key="3">
    <citation type="submission" date="2025-09" db="UniProtKB">
        <authorList>
            <consortium name="Ensembl"/>
        </authorList>
    </citation>
    <scope>IDENTIFICATION</scope>
</reference>
<dbReference type="EMBL" id="AFYH01216449">
    <property type="status" value="NOT_ANNOTATED_CDS"/>
    <property type="molecule type" value="Genomic_DNA"/>
</dbReference>
<organism evidence="4 5">
    <name type="scientific">Latimeria chalumnae</name>
    <name type="common">Coelacanth</name>
    <dbReference type="NCBI Taxonomy" id="7897"/>
    <lineage>
        <taxon>Eukaryota</taxon>
        <taxon>Metazoa</taxon>
        <taxon>Chordata</taxon>
        <taxon>Craniata</taxon>
        <taxon>Vertebrata</taxon>
        <taxon>Euteleostomi</taxon>
        <taxon>Coelacanthiformes</taxon>
        <taxon>Coelacanthidae</taxon>
        <taxon>Latimeria</taxon>
    </lineage>
</organism>
<dbReference type="PANTHER" id="PTHR21632:SF4">
    <property type="entry name" value="REGULATORY PROTEIN ZESTE"/>
    <property type="match status" value="1"/>
</dbReference>
<reference evidence="5" key="1">
    <citation type="submission" date="2011-08" db="EMBL/GenBank/DDBJ databases">
        <title>The draft genome of Latimeria chalumnae.</title>
        <authorList>
            <person name="Di Palma F."/>
            <person name="Alfoldi J."/>
            <person name="Johnson J."/>
            <person name="Berlin A."/>
            <person name="Gnerre S."/>
            <person name="Jaffe D."/>
            <person name="MacCallum I."/>
            <person name="Young S."/>
            <person name="Walker B.J."/>
            <person name="Lander E."/>
            <person name="Lindblad-Toh K."/>
        </authorList>
    </citation>
    <scope>NUCLEOTIDE SEQUENCE [LARGE SCALE GENOMIC DNA]</scope>
    <source>
        <strain evidence="5">Wild caught</strain>
    </source>
</reference>